<dbReference type="Pfam" id="PF21480">
    <property type="entry name" value="PlyCA_N"/>
    <property type="match status" value="1"/>
</dbReference>
<protein>
    <submittedName>
        <fullName evidence="3">Putative peptide A of multimeric lysin</fullName>
    </submittedName>
</protein>
<dbReference type="Proteomes" id="UP000027492">
    <property type="component" value="Segment"/>
</dbReference>
<evidence type="ECO:0000313" key="4">
    <source>
        <dbReference type="Proteomes" id="UP000027492"/>
    </source>
</evidence>
<evidence type="ECO:0000256" key="1">
    <source>
        <dbReference type="SAM" id="MobiDB-lite"/>
    </source>
</evidence>
<proteinExistence type="predicted"/>
<dbReference type="InterPro" id="IPR048974">
    <property type="entry name" value="PlyCA_N"/>
</dbReference>
<reference evidence="3 4" key="1">
    <citation type="submission" date="2011-12" db="EMBL/GenBank/DDBJ databases">
        <title>Sequence of unusually small Enterococcal phage vB_Efae230P-4.</title>
        <authorList>
            <person name="Golebiewski M."/>
            <person name="Jurczak-Kurek A."/>
            <person name="Wrobel B."/>
        </authorList>
    </citation>
    <scope>NUCLEOTIDE SEQUENCE [LARGE SCALE GENOMIC DNA]</scope>
</reference>
<dbReference type="Gene3D" id="3.90.1720.10">
    <property type="entry name" value="endopeptidase domain like (from Nostoc punctiforme)"/>
    <property type="match status" value="1"/>
</dbReference>
<evidence type="ECO:0000313" key="3">
    <source>
        <dbReference type="EMBL" id="AFF27944.1"/>
    </source>
</evidence>
<dbReference type="OrthoDB" id="2547at10239"/>
<name>A0A067XGT5_9CAUD</name>
<dbReference type="RefSeq" id="YP_009103968.1">
    <property type="nucleotide sequence ID" value="NC_025467.1"/>
</dbReference>
<dbReference type="KEGG" id="vg:22112871"/>
<keyword evidence="4" id="KW-1185">Reference proteome</keyword>
<accession>A0A067XGT5</accession>
<gene>
    <name evidence="3" type="ORF">vB_Efae230P-4.12</name>
</gene>
<feature type="domain" description="PlyCA N-terminal" evidence="2">
    <location>
        <begin position="7"/>
        <end position="192"/>
    </location>
</feature>
<dbReference type="GeneID" id="22112871"/>
<feature type="region of interest" description="Disordered" evidence="1">
    <location>
        <begin position="203"/>
        <end position="233"/>
    </location>
</feature>
<organism evidence="3 4">
    <name type="scientific">Enterococcus phage vB_Efae230P-4</name>
    <dbReference type="NCBI Taxonomy" id="1161939"/>
    <lineage>
        <taxon>Viruses</taxon>
        <taxon>Duplodnaviria</taxon>
        <taxon>Heunggongvirae</taxon>
        <taxon>Uroviricota</taxon>
        <taxon>Caudoviricetes</taxon>
        <taxon>Rountreeviridae</taxon>
        <taxon>Sarlesvirinae</taxon>
        <taxon>Copernicusvirus</taxon>
        <taxon>Copernicusvirus Efae230P4</taxon>
    </lineage>
</organism>
<evidence type="ECO:0000259" key="2">
    <source>
        <dbReference type="Pfam" id="PF21480"/>
    </source>
</evidence>
<feature type="compositionally biased region" description="Basic and acidic residues" evidence="1">
    <location>
        <begin position="224"/>
        <end position="233"/>
    </location>
</feature>
<dbReference type="EMBL" id="JQ309827">
    <property type="protein sequence ID" value="AFF27944.1"/>
    <property type="molecule type" value="Genomic_DNA"/>
</dbReference>
<sequence length="472" mass="51625">MPSFKTYTTEQYQAFLSQPFGYDFGVSDETIAQWFMIQPGARPVINSYGVTKANLLSDYIPKLKQEFGGSLVFLMTTVSEGGGAGNWINHYQNDTGNTGMECLIADIEYTKTTFDRHFPPAMNAPEVGGTYTEDEEGLTMKVYNAVPDGSIGSYFIPSTMAGNAWIFGSQWCLANQGAAAPAVYFGNPYDQLIDTIKSFGADPFKEGSTAKPNPDTPKGNPNEEGNKPKPKPDIQKAIDKILDEINKALENQTIQGSPLLSYNNDLTIERTFNNSYKISYTSSFKKKLSDMLNASDLVLITDEGAQTVPLPEKPNPPSIASGKDFKTMKKIYDWCNENQGQAFDTDGHYGAQCVDLISWLNTQIFGLGLDTSGYYAKDIWNNPVPSGWYKVNGNPNDDNASREIWNTLPNGAIVWWTNSGAGHVGVKAGDFAMTLQQNWTSHGLGGPIVLVDCASWMASSGSGFLGAWVTDN</sequence>